<dbReference type="InterPro" id="IPR002083">
    <property type="entry name" value="MATH/TRAF_dom"/>
</dbReference>
<feature type="compositionally biased region" description="Polar residues" evidence="2">
    <location>
        <begin position="1322"/>
        <end position="1349"/>
    </location>
</feature>
<dbReference type="InterPro" id="IPR008974">
    <property type="entry name" value="TRAF-like"/>
</dbReference>
<dbReference type="STRING" id="75913.A0A0K0G0L3"/>
<feature type="region of interest" description="Disordered" evidence="2">
    <location>
        <begin position="1313"/>
        <end position="1349"/>
    </location>
</feature>
<keyword evidence="4" id="KW-1185">Reference proteome</keyword>
<dbReference type="WBParaSite" id="SVE_1824800.1">
    <property type="protein sequence ID" value="SVE_1824800.1"/>
    <property type="gene ID" value="SVE_1824800"/>
</dbReference>
<evidence type="ECO:0000259" key="3">
    <source>
        <dbReference type="PROSITE" id="PS50144"/>
    </source>
</evidence>
<dbReference type="PANTHER" id="PTHR47022">
    <property type="entry name" value="BTB AND MATH DOMAIN-CONTAINING PROTEIN 36-RELATED"/>
    <property type="match status" value="1"/>
</dbReference>
<accession>A0A0K0G0L3</accession>
<proteinExistence type="predicted"/>
<evidence type="ECO:0000313" key="5">
    <source>
        <dbReference type="WBParaSite" id="SVE_1824800.1"/>
    </source>
</evidence>
<feature type="region of interest" description="Disordered" evidence="2">
    <location>
        <begin position="460"/>
        <end position="504"/>
    </location>
</feature>
<feature type="compositionally biased region" description="Basic and acidic residues" evidence="2">
    <location>
        <begin position="488"/>
        <end position="504"/>
    </location>
</feature>
<feature type="region of interest" description="Disordered" evidence="2">
    <location>
        <begin position="1235"/>
        <end position="1257"/>
    </location>
</feature>
<name>A0A0K0G0L3_STRVS</name>
<dbReference type="PANTHER" id="PTHR47022:SF1">
    <property type="entry name" value="BTB AND MATH DOMAIN-CONTAINING PROTEIN 36-RELATED"/>
    <property type="match status" value="1"/>
</dbReference>
<reference evidence="5" key="2">
    <citation type="submission" date="2015-08" db="UniProtKB">
        <authorList>
            <consortium name="WormBaseParasite"/>
        </authorList>
    </citation>
    <scope>IDENTIFICATION</scope>
</reference>
<evidence type="ECO:0000313" key="4">
    <source>
        <dbReference type="Proteomes" id="UP000035680"/>
    </source>
</evidence>
<feature type="domain" description="MATH" evidence="3">
    <location>
        <begin position="231"/>
        <end position="360"/>
    </location>
</feature>
<organism evidence="4 5">
    <name type="scientific">Strongyloides venezuelensis</name>
    <name type="common">Threadworm</name>
    <dbReference type="NCBI Taxonomy" id="75913"/>
    <lineage>
        <taxon>Eukaryota</taxon>
        <taxon>Metazoa</taxon>
        <taxon>Ecdysozoa</taxon>
        <taxon>Nematoda</taxon>
        <taxon>Chromadorea</taxon>
        <taxon>Rhabditida</taxon>
        <taxon>Tylenchina</taxon>
        <taxon>Panagrolaimomorpha</taxon>
        <taxon>Strongyloidoidea</taxon>
        <taxon>Strongyloididae</taxon>
        <taxon>Strongyloides</taxon>
    </lineage>
</organism>
<reference evidence="4" key="1">
    <citation type="submission" date="2014-07" db="EMBL/GenBank/DDBJ databases">
        <authorList>
            <person name="Martin A.A"/>
            <person name="De Silva N."/>
        </authorList>
    </citation>
    <scope>NUCLEOTIDE SEQUENCE</scope>
</reference>
<dbReference type="Gene3D" id="2.60.210.10">
    <property type="entry name" value="Apoptosis, Tumor Necrosis Factor Receptor Associated Protein 2, Chain A"/>
    <property type="match status" value="1"/>
</dbReference>
<dbReference type="Proteomes" id="UP000035680">
    <property type="component" value="Unassembled WGS sequence"/>
</dbReference>
<evidence type="ECO:0000256" key="2">
    <source>
        <dbReference type="SAM" id="MobiDB-lite"/>
    </source>
</evidence>
<dbReference type="Pfam" id="PF22486">
    <property type="entry name" value="MATH_2"/>
    <property type="match status" value="1"/>
</dbReference>
<feature type="compositionally biased region" description="Low complexity" evidence="2">
    <location>
        <begin position="474"/>
        <end position="487"/>
    </location>
</feature>
<evidence type="ECO:0000256" key="1">
    <source>
        <dbReference type="SAM" id="Coils"/>
    </source>
</evidence>
<sequence length="1472" mass="171009">MDKSFDTEILTDSNFINSSLSENLSDCTSKLHSLKNTIIEHNMNIQKEDEKQYNSNIIPGSSSDVECIKTNGKSQNESSHYYDVRQKELANLVEAKMAFHKVLHNTNPLNIKKNEELVRDFTNVFMHNPPRINNRDKGTIKEANQIEYKVKSTQQVERYKSPKGEFFQNSKNNEENLVCDKSDSESGRSEIFSSPESFLSTENGDYVESSPVAIPDVEIVEPSCSNEVICDNTIRFVINKVSKLKENLRSPPKWINGSYWRILTMFKATKSHSDKHDSCFGFFVQCLPNSYDDKWVVSANCELSIRCLTDKDKRDARKTSHDYTVSQNDWGYSCYMKLDTLFDPKNGFCINDTIIVEAIVDPQKPRNLRTKEDFLKEVDKYEKIIDFQESRGDIDKALEMADKAMNLCKGKCLKRMKEFQDRIDLLNKRKIAECIQKLETKDPNVKEKVMKTPMQLKKAIISADGKKGNKKNGQKSGSTKVKTSSKSSDNKEKIDDVKKKTEDSNQKCMGFARRTGGPPSGKIVVDGKSKKQSEDILVVKYRRARCSCVGKTALEHKSCSRCLNEYNIIKNKLFYKPRKQVFYYYFMQRQKDVDKVHLRQYYCPCLYKDMNLFDETDLVTYCNDVGESILTECDNDDSDVSSVDCGIIDEIIFEDEDDGTYKPTKEILCLNSHKTIPQYKMMAESSVKDNDLSNKSLVSIKKDKLRDINPPFPEKNYSEFIKHTKMQSILRVIKSDLEIEKFFANAEDVCSKILNTDAETNFCKTQNDFRIFAANITEMNAYMPMLLKNILNIVQVYGENHKFNISSETLDSDGKVYQFIEKLIDDARTGTIDTRKITIEEAQLLVPYCFMTCVKICQDAENFLKNMSFKMSNEVINEAYHCQYESIAQMEEHELFSLCELPLFEDEKLEYHPARDPLPFCLDKIRQKIFSSKEFCIVPVHFVKLTAEVTQRWLRFFEMVVDTVDITFEGEDLTICDFFEFAKNMKRRMLDLEDENRQLIAYKEFATQELKNWERRCAELRAHDNKKENMSKMQNEELEKELKLTKDELVRARTDIATCSAIVSENEKLKQAINDVKKNLTKKLENSKEANRHIEKRLEDKKQELKRANENITTLKNNSEKESKRLQERCKRAEIMFLEKNLQCGIKDIEILISEAQREREKWVEYSLSQDYTSPNTIQSNISDLDEYINKLEEDIKTWTSTYENYYKEIEDGKCLSQIGKYKIEIRDQMPKLQPLPPRKINFLPSPSIRPKIPTTPSKKELIKPKRISSVNSHERNLNLYNYNTNNFTNNGRVFDTSTSTFTSRSSRNKYFSQEHGYEKFPSSSPVPGNTYNQGAQYSPNSTNISPSGPYTINRSTYWNPNQINNNDKVTSYSSQSTEQMDTNYNQDQETINTRWTQDQIYFPTNRNASSYDNVMLPTTTSLSPDISNHLLHNEYSSSYSDLFRAFASDPNTQKNYDTNSNNRFNHEFNIW</sequence>
<dbReference type="PROSITE" id="PS50144">
    <property type="entry name" value="MATH"/>
    <property type="match status" value="1"/>
</dbReference>
<keyword evidence="1" id="KW-0175">Coiled coil</keyword>
<dbReference type="SMART" id="SM00061">
    <property type="entry name" value="MATH"/>
    <property type="match status" value="1"/>
</dbReference>
<protein>
    <submittedName>
        <fullName evidence="5">MATH domain-containing protein</fullName>
    </submittedName>
</protein>
<feature type="coiled-coil region" evidence="1">
    <location>
        <begin position="982"/>
        <end position="1136"/>
    </location>
</feature>
<dbReference type="SUPFAM" id="SSF49599">
    <property type="entry name" value="TRAF domain-like"/>
    <property type="match status" value="1"/>
</dbReference>